<dbReference type="AlphaFoldDB" id="A0AAN6TSL3"/>
<name>A0AAN6TSL3_9PEZI</name>
<protein>
    <submittedName>
        <fullName evidence="1">Uncharacterized protein</fullName>
    </submittedName>
</protein>
<evidence type="ECO:0000313" key="1">
    <source>
        <dbReference type="EMBL" id="KAK4119968.1"/>
    </source>
</evidence>
<gene>
    <name evidence="1" type="ORF">N657DRAFT_649535</name>
</gene>
<keyword evidence="2" id="KW-1185">Reference proteome</keyword>
<reference evidence="1" key="2">
    <citation type="submission" date="2023-05" db="EMBL/GenBank/DDBJ databases">
        <authorList>
            <consortium name="Lawrence Berkeley National Laboratory"/>
            <person name="Steindorff A."/>
            <person name="Hensen N."/>
            <person name="Bonometti L."/>
            <person name="Westerberg I."/>
            <person name="Brannstrom I.O."/>
            <person name="Guillou S."/>
            <person name="Cros-Aarteil S."/>
            <person name="Calhoun S."/>
            <person name="Haridas S."/>
            <person name="Kuo A."/>
            <person name="Mondo S."/>
            <person name="Pangilinan J."/>
            <person name="Riley R."/>
            <person name="Labutti K."/>
            <person name="Andreopoulos B."/>
            <person name="Lipzen A."/>
            <person name="Chen C."/>
            <person name="Yanf M."/>
            <person name="Daum C."/>
            <person name="Ng V."/>
            <person name="Clum A."/>
            <person name="Ohm R."/>
            <person name="Martin F."/>
            <person name="Silar P."/>
            <person name="Natvig D."/>
            <person name="Lalanne C."/>
            <person name="Gautier V."/>
            <person name="Ament-Velasquez S.L."/>
            <person name="Kruys A."/>
            <person name="Hutchinson M.I."/>
            <person name="Powell A.J."/>
            <person name="Barry K."/>
            <person name="Miller A.N."/>
            <person name="Grigoriev I.V."/>
            <person name="Debuchy R."/>
            <person name="Gladieux P."/>
            <person name="Thoren M.H."/>
            <person name="Johannesson H."/>
        </authorList>
    </citation>
    <scope>NUCLEOTIDE SEQUENCE</scope>
    <source>
        <strain evidence="1">CBS 731.68</strain>
    </source>
</reference>
<comment type="caution">
    <text evidence="1">The sequence shown here is derived from an EMBL/GenBank/DDBJ whole genome shotgun (WGS) entry which is preliminary data.</text>
</comment>
<dbReference type="GeneID" id="87830514"/>
<dbReference type="Proteomes" id="UP001302602">
    <property type="component" value="Unassembled WGS sequence"/>
</dbReference>
<organism evidence="1 2">
    <name type="scientific">Parathielavia appendiculata</name>
    <dbReference type="NCBI Taxonomy" id="2587402"/>
    <lineage>
        <taxon>Eukaryota</taxon>
        <taxon>Fungi</taxon>
        <taxon>Dikarya</taxon>
        <taxon>Ascomycota</taxon>
        <taxon>Pezizomycotina</taxon>
        <taxon>Sordariomycetes</taxon>
        <taxon>Sordariomycetidae</taxon>
        <taxon>Sordariales</taxon>
        <taxon>Chaetomiaceae</taxon>
        <taxon>Parathielavia</taxon>
    </lineage>
</organism>
<sequence length="155" mass="16913">MPGVDSFRSRGLHANCGKKQRAAIDQPARGSVAVGIELALLLQILGVRSMGLLIRRRAFRTETSSHQVPSLEPPPGAPARRPWQRAISMIRIEKESRWTRGHRNSGDAFVSPVPCQTAPLVYYEVSGKSVLEGFHAGSAPSTCLPSCLKRSAGWR</sequence>
<proteinExistence type="predicted"/>
<reference evidence="1" key="1">
    <citation type="journal article" date="2023" name="Mol. Phylogenet. Evol.">
        <title>Genome-scale phylogeny and comparative genomics of the fungal order Sordariales.</title>
        <authorList>
            <person name="Hensen N."/>
            <person name="Bonometti L."/>
            <person name="Westerberg I."/>
            <person name="Brannstrom I.O."/>
            <person name="Guillou S."/>
            <person name="Cros-Aarteil S."/>
            <person name="Calhoun S."/>
            <person name="Haridas S."/>
            <person name="Kuo A."/>
            <person name="Mondo S."/>
            <person name="Pangilinan J."/>
            <person name="Riley R."/>
            <person name="LaButti K."/>
            <person name="Andreopoulos B."/>
            <person name="Lipzen A."/>
            <person name="Chen C."/>
            <person name="Yan M."/>
            <person name="Daum C."/>
            <person name="Ng V."/>
            <person name="Clum A."/>
            <person name="Steindorff A."/>
            <person name="Ohm R.A."/>
            <person name="Martin F."/>
            <person name="Silar P."/>
            <person name="Natvig D.O."/>
            <person name="Lalanne C."/>
            <person name="Gautier V."/>
            <person name="Ament-Velasquez S.L."/>
            <person name="Kruys A."/>
            <person name="Hutchinson M.I."/>
            <person name="Powell A.J."/>
            <person name="Barry K."/>
            <person name="Miller A.N."/>
            <person name="Grigoriev I.V."/>
            <person name="Debuchy R."/>
            <person name="Gladieux P."/>
            <person name="Hiltunen Thoren M."/>
            <person name="Johannesson H."/>
        </authorList>
    </citation>
    <scope>NUCLEOTIDE SEQUENCE</scope>
    <source>
        <strain evidence="1">CBS 731.68</strain>
    </source>
</reference>
<dbReference type="EMBL" id="MU853242">
    <property type="protein sequence ID" value="KAK4119968.1"/>
    <property type="molecule type" value="Genomic_DNA"/>
</dbReference>
<evidence type="ECO:0000313" key="2">
    <source>
        <dbReference type="Proteomes" id="UP001302602"/>
    </source>
</evidence>
<dbReference type="RefSeq" id="XP_062643741.1">
    <property type="nucleotide sequence ID" value="XM_062793745.1"/>
</dbReference>
<accession>A0AAN6TSL3</accession>